<dbReference type="InterPro" id="IPR009000">
    <property type="entry name" value="Transl_B-barrel_sf"/>
</dbReference>
<dbReference type="RefSeq" id="WP_038546237.1">
    <property type="nucleotide sequence ID" value="NZ_CP006842.1"/>
</dbReference>
<dbReference type="PANTHER" id="PTHR43721:SF22">
    <property type="entry name" value="ELONGATION FACTOR TU, MITOCHONDRIAL"/>
    <property type="match status" value="1"/>
</dbReference>
<keyword evidence="4 10" id="KW-0251">Elongation factor</keyword>
<evidence type="ECO:0000256" key="7">
    <source>
        <dbReference type="ARBA" id="ARBA00022917"/>
    </source>
</evidence>
<dbReference type="EC" id="3.6.5.3" evidence="10"/>
<dbReference type="PROSITE" id="PS00301">
    <property type="entry name" value="G_TR_1"/>
    <property type="match status" value="1"/>
</dbReference>
<comment type="function">
    <text evidence="10">GTP hydrolase that promotes the GTP-dependent binding of aminoacyl-tRNA to the A-site of ribosomes during protein biosynthesis.</text>
</comment>
<sequence>MAKAKFERTKPHVNIGTIGHVDHGKTTTTAAITKVLADTYPELNHAFAFDAIDKAPEERERGITINISHVEYQTEKRHYAHVDAPGHADYIKNMITGAAQMDGAILVVAATDGPMPQTREHVLLARQVGVPYILVALNKCDMVDDEDLIELVEMEVRELLGEQDYDEEAPIVQISALKALEGDPKWTQAIVDLMQACDDSIPDPERETDKPFLMPVEDIFTITGRGTVVTGRVERGQLNLNDEIEIIGIREKSTKTTVTSIEMFNKLLDSAEAGDNAALLLRGLKREDVERGQVIAKPGAYTPHTEFEGSVYILSKDEGGRHTPFFDNYRPQFYFRTTDVTGVVKLPEGTEMVMPGDNVDMSVTLIQPVAMDEGLRFAIREGGRTVGAGRVTKINK</sequence>
<feature type="binding site" evidence="10">
    <location>
        <begin position="83"/>
        <end position="87"/>
    </location>
    <ligand>
        <name>GTP</name>
        <dbReference type="ChEBI" id="CHEBI:37565"/>
    </ligand>
</feature>
<dbReference type="Gene3D" id="3.40.50.300">
    <property type="entry name" value="P-loop containing nucleotide triphosphate hydrolases"/>
    <property type="match status" value="1"/>
</dbReference>
<dbReference type="HAMAP" id="MF_00118_B">
    <property type="entry name" value="EF_Tu_B"/>
    <property type="match status" value="1"/>
</dbReference>
<comment type="catalytic activity">
    <reaction evidence="10">
        <text>GTP + H2O = GDP + phosphate + H(+)</text>
        <dbReference type="Rhea" id="RHEA:19669"/>
        <dbReference type="ChEBI" id="CHEBI:15377"/>
        <dbReference type="ChEBI" id="CHEBI:15378"/>
        <dbReference type="ChEBI" id="CHEBI:37565"/>
        <dbReference type="ChEBI" id="CHEBI:43474"/>
        <dbReference type="ChEBI" id="CHEBI:58189"/>
        <dbReference type="EC" id="3.6.5.3"/>
    </reaction>
</comment>
<feature type="binding site" evidence="10">
    <location>
        <begin position="138"/>
        <end position="141"/>
    </location>
    <ligand>
        <name>GTP</name>
        <dbReference type="ChEBI" id="CHEBI:37565"/>
    </ligand>
</feature>
<evidence type="ECO:0000256" key="5">
    <source>
        <dbReference type="ARBA" id="ARBA00022801"/>
    </source>
</evidence>
<feature type="binding site" evidence="10">
    <location>
        <begin position="19"/>
        <end position="26"/>
    </location>
    <ligand>
        <name>GTP</name>
        <dbReference type="ChEBI" id="CHEBI:37565"/>
    </ligand>
</feature>
<dbReference type="CDD" id="cd01884">
    <property type="entry name" value="EF_Tu"/>
    <property type="match status" value="1"/>
</dbReference>
<dbReference type="PRINTS" id="PR00315">
    <property type="entry name" value="ELONGATNFCT"/>
</dbReference>
<proteinExistence type="inferred from homology"/>
<keyword evidence="6 10" id="KW-0460">Magnesium</keyword>
<dbReference type="FunFam" id="2.40.30.10:FF:000001">
    <property type="entry name" value="Elongation factor Tu"/>
    <property type="match status" value="1"/>
</dbReference>
<evidence type="ECO:0000313" key="12">
    <source>
        <dbReference type="EMBL" id="AHW63138.1"/>
    </source>
</evidence>
<dbReference type="NCBIfam" id="NF009372">
    <property type="entry name" value="PRK12735.1"/>
    <property type="match status" value="1"/>
</dbReference>
<evidence type="ECO:0000256" key="1">
    <source>
        <dbReference type="ARBA" id="ARBA00007249"/>
    </source>
</evidence>
<keyword evidence="3 10" id="KW-0547">Nucleotide-binding</keyword>
<accession>X5DJ74</accession>
<dbReference type="eggNOG" id="COG0050">
    <property type="taxonomic scope" value="Bacteria"/>
</dbReference>
<dbReference type="NCBIfam" id="TIGR00485">
    <property type="entry name" value="EF-Tu"/>
    <property type="match status" value="1"/>
</dbReference>
<dbReference type="InterPro" id="IPR033720">
    <property type="entry name" value="EFTU_2"/>
</dbReference>
<dbReference type="InterPro" id="IPR004161">
    <property type="entry name" value="EFTu-like_2"/>
</dbReference>
<feature type="domain" description="Tr-type G" evidence="11">
    <location>
        <begin position="10"/>
        <end position="205"/>
    </location>
</feature>
<dbReference type="Proteomes" id="UP000023703">
    <property type="component" value="Chromosome"/>
</dbReference>
<dbReference type="NCBIfam" id="TIGR00231">
    <property type="entry name" value="small_GTP"/>
    <property type="match status" value="1"/>
</dbReference>
<keyword evidence="2 10" id="KW-0963">Cytoplasm</keyword>
<dbReference type="GO" id="GO:0005829">
    <property type="term" value="C:cytosol"/>
    <property type="evidence" value="ECO:0007669"/>
    <property type="project" value="TreeGrafter"/>
</dbReference>
<dbReference type="FunFam" id="3.40.50.300:FF:000003">
    <property type="entry name" value="Elongation factor Tu"/>
    <property type="match status" value="1"/>
</dbReference>
<feature type="binding site" evidence="10">
    <location>
        <position position="26"/>
    </location>
    <ligand>
        <name>Mg(2+)</name>
        <dbReference type="ChEBI" id="CHEBI:18420"/>
    </ligand>
</feature>
<dbReference type="InterPro" id="IPR004160">
    <property type="entry name" value="Transl_elong_EFTu/EF1A_C"/>
</dbReference>
<name>X5DJ74_9CORY</name>
<dbReference type="STRING" id="1404245.CGLY_03450"/>
<evidence type="ECO:0000256" key="6">
    <source>
        <dbReference type="ARBA" id="ARBA00022842"/>
    </source>
</evidence>
<gene>
    <name evidence="10 12" type="primary">tuf</name>
    <name evidence="12" type="ORF">CGLY_03450</name>
</gene>
<dbReference type="Pfam" id="PF00009">
    <property type="entry name" value="GTP_EFTU"/>
    <property type="match status" value="1"/>
</dbReference>
<dbReference type="InterPro" id="IPR031157">
    <property type="entry name" value="G_TR_CS"/>
</dbReference>
<dbReference type="CDD" id="cd03707">
    <property type="entry name" value="EFTU_III"/>
    <property type="match status" value="1"/>
</dbReference>
<evidence type="ECO:0000256" key="10">
    <source>
        <dbReference type="HAMAP-Rule" id="MF_00118"/>
    </source>
</evidence>
<dbReference type="InterPro" id="IPR050055">
    <property type="entry name" value="EF-Tu_GTPase"/>
</dbReference>
<keyword evidence="7 10" id="KW-0648">Protein biosynthesis</keyword>
<dbReference type="SUPFAM" id="SSF50447">
    <property type="entry name" value="Translation proteins"/>
    <property type="match status" value="1"/>
</dbReference>
<dbReference type="SUPFAM" id="SSF50465">
    <property type="entry name" value="EF-Tu/eEF-1alpha/eIF2-gamma C-terminal domain"/>
    <property type="match status" value="1"/>
</dbReference>
<dbReference type="GO" id="GO:0003924">
    <property type="term" value="F:GTPase activity"/>
    <property type="evidence" value="ECO:0007669"/>
    <property type="project" value="UniProtKB-UniRule"/>
</dbReference>
<evidence type="ECO:0000256" key="2">
    <source>
        <dbReference type="ARBA" id="ARBA00022490"/>
    </source>
</evidence>
<dbReference type="InterPro" id="IPR000795">
    <property type="entry name" value="T_Tr_GTP-bd_dom"/>
</dbReference>
<keyword evidence="10" id="KW-0479">Metal-binding</keyword>
<comment type="subcellular location">
    <subcellularLocation>
        <location evidence="10">Cytoplasm</location>
    </subcellularLocation>
</comment>
<dbReference type="InterPro" id="IPR004541">
    <property type="entry name" value="Transl_elong_EFTu/EF1A_bac/org"/>
</dbReference>
<evidence type="ECO:0000256" key="8">
    <source>
        <dbReference type="ARBA" id="ARBA00023134"/>
    </source>
</evidence>
<dbReference type="OrthoDB" id="9803139at2"/>
<dbReference type="GO" id="GO:0003746">
    <property type="term" value="F:translation elongation factor activity"/>
    <property type="evidence" value="ECO:0007669"/>
    <property type="project" value="UniProtKB-UniRule"/>
</dbReference>
<dbReference type="NCBIfam" id="NF000766">
    <property type="entry name" value="PRK00049.1"/>
    <property type="match status" value="1"/>
</dbReference>
<dbReference type="PROSITE" id="PS51722">
    <property type="entry name" value="G_TR_2"/>
    <property type="match status" value="1"/>
</dbReference>
<evidence type="ECO:0000313" key="13">
    <source>
        <dbReference type="Proteomes" id="UP000023703"/>
    </source>
</evidence>
<dbReference type="InterPro" id="IPR027417">
    <property type="entry name" value="P-loop_NTPase"/>
</dbReference>
<keyword evidence="13" id="KW-1185">Reference proteome</keyword>
<comment type="similarity">
    <text evidence="1 10">Belongs to the TRAFAC class translation factor GTPase superfamily. Classic translation factor GTPase family. EF-Tu/EF-1A subfamily.</text>
</comment>
<dbReference type="InterPro" id="IPR005225">
    <property type="entry name" value="Small_GTP-bd"/>
</dbReference>
<dbReference type="KEGG" id="cgy:CGLY_03450"/>
<evidence type="ECO:0000259" key="11">
    <source>
        <dbReference type="PROSITE" id="PS51722"/>
    </source>
</evidence>
<keyword evidence="5 10" id="KW-0378">Hydrolase</keyword>
<dbReference type="EMBL" id="CP006842">
    <property type="protein sequence ID" value="AHW63138.1"/>
    <property type="molecule type" value="Genomic_DNA"/>
</dbReference>
<dbReference type="HOGENOM" id="CLU_007265_0_1_11"/>
<dbReference type="PANTHER" id="PTHR43721">
    <property type="entry name" value="ELONGATION FACTOR TU-RELATED"/>
    <property type="match status" value="1"/>
</dbReference>
<dbReference type="SUPFAM" id="SSF52540">
    <property type="entry name" value="P-loop containing nucleoside triphosphate hydrolases"/>
    <property type="match status" value="1"/>
</dbReference>
<dbReference type="CDD" id="cd03697">
    <property type="entry name" value="EFTU_II"/>
    <property type="match status" value="1"/>
</dbReference>
<dbReference type="GO" id="GO:0005525">
    <property type="term" value="F:GTP binding"/>
    <property type="evidence" value="ECO:0007669"/>
    <property type="project" value="UniProtKB-UniRule"/>
</dbReference>
<keyword evidence="8 10" id="KW-0342">GTP-binding</keyword>
<evidence type="ECO:0000256" key="9">
    <source>
        <dbReference type="ARBA" id="ARBA00029554"/>
    </source>
</evidence>
<comment type="subunit">
    <text evidence="10">Monomer.</text>
</comment>
<dbReference type="Gene3D" id="2.40.30.10">
    <property type="entry name" value="Translation factors"/>
    <property type="match status" value="2"/>
</dbReference>
<protein>
    <recommendedName>
        <fullName evidence="9 10">Elongation factor Tu</fullName>
        <shortName evidence="10">EF-Tu</shortName>
        <ecNumber evidence="10">3.6.5.3</ecNumber>
    </recommendedName>
</protein>
<dbReference type="InterPro" id="IPR041709">
    <property type="entry name" value="EF-Tu_GTP-bd"/>
</dbReference>
<reference evidence="12 13" key="1">
    <citation type="journal article" date="2015" name="Int. J. Syst. Evol. Microbiol.">
        <title>Revisiting Corynebacterium glyciniphilum (ex Kubota et al., 1972) sp. nov., nom. rev., isolated from putrefied banana.</title>
        <authorList>
            <person name="Al-Dilaimi A."/>
            <person name="Bednarz H."/>
            <person name="Lomker A."/>
            <person name="Niehaus K."/>
            <person name="Kalinowski J."/>
            <person name="Ruckert C."/>
        </authorList>
    </citation>
    <scope>NUCLEOTIDE SEQUENCE [LARGE SCALE GENOMIC DNA]</scope>
    <source>
        <strain evidence="12">AJ 3170</strain>
    </source>
</reference>
<evidence type="ECO:0000256" key="3">
    <source>
        <dbReference type="ARBA" id="ARBA00022741"/>
    </source>
</evidence>
<evidence type="ECO:0000256" key="4">
    <source>
        <dbReference type="ARBA" id="ARBA00022768"/>
    </source>
</evidence>
<dbReference type="AlphaFoldDB" id="X5DJ74"/>
<dbReference type="Pfam" id="PF03143">
    <property type="entry name" value="GTP_EFTU_D3"/>
    <property type="match status" value="1"/>
</dbReference>
<dbReference type="GO" id="GO:0000287">
    <property type="term" value="F:magnesium ion binding"/>
    <property type="evidence" value="ECO:0007669"/>
    <property type="project" value="UniProtKB-UniRule"/>
</dbReference>
<dbReference type="NCBIfam" id="NF009373">
    <property type="entry name" value="PRK12736.1"/>
    <property type="match status" value="1"/>
</dbReference>
<dbReference type="InterPro" id="IPR009001">
    <property type="entry name" value="Transl_elong_EF1A/Init_IF2_C"/>
</dbReference>
<organism evidence="12 13">
    <name type="scientific">Corynebacterium glyciniphilum AJ 3170</name>
    <dbReference type="NCBI Taxonomy" id="1404245"/>
    <lineage>
        <taxon>Bacteria</taxon>
        <taxon>Bacillati</taxon>
        <taxon>Actinomycetota</taxon>
        <taxon>Actinomycetes</taxon>
        <taxon>Mycobacteriales</taxon>
        <taxon>Corynebacteriaceae</taxon>
        <taxon>Corynebacterium</taxon>
    </lineage>
</organism>
<dbReference type="Pfam" id="PF03144">
    <property type="entry name" value="GTP_EFTU_D2"/>
    <property type="match status" value="1"/>
</dbReference>